<name>A0A7J7MRC0_9MAGN</name>
<proteinExistence type="predicted"/>
<keyword evidence="2" id="KW-1185">Reference proteome</keyword>
<comment type="caution">
    <text evidence="1">The sequence shown here is derived from an EMBL/GenBank/DDBJ whole genome shotgun (WGS) entry which is preliminary data.</text>
</comment>
<dbReference type="OrthoDB" id="1743294at2759"/>
<dbReference type="AlphaFoldDB" id="A0A7J7MRC0"/>
<dbReference type="Proteomes" id="UP000541444">
    <property type="component" value="Unassembled WGS sequence"/>
</dbReference>
<protein>
    <submittedName>
        <fullName evidence="1">Uncharacterized protein</fullName>
    </submittedName>
</protein>
<gene>
    <name evidence="1" type="ORF">GIB67_004389</name>
</gene>
<dbReference type="EMBL" id="JACGCM010001275">
    <property type="protein sequence ID" value="KAF6157451.1"/>
    <property type="molecule type" value="Genomic_DNA"/>
</dbReference>
<reference evidence="1 2" key="1">
    <citation type="journal article" date="2020" name="IScience">
        <title>Genome Sequencing of the Endangered Kingdonia uniflora (Circaeasteraceae, Ranunculales) Reveals Potential Mechanisms of Evolutionary Specialization.</title>
        <authorList>
            <person name="Sun Y."/>
            <person name="Deng T."/>
            <person name="Zhang A."/>
            <person name="Moore M.J."/>
            <person name="Landis J.B."/>
            <person name="Lin N."/>
            <person name="Zhang H."/>
            <person name="Zhang X."/>
            <person name="Huang J."/>
            <person name="Zhang X."/>
            <person name="Sun H."/>
            <person name="Wang H."/>
        </authorList>
    </citation>
    <scope>NUCLEOTIDE SEQUENCE [LARGE SCALE GENOMIC DNA]</scope>
    <source>
        <strain evidence="1">TB1705</strain>
        <tissue evidence="1">Leaf</tissue>
    </source>
</reference>
<organism evidence="1 2">
    <name type="scientific">Kingdonia uniflora</name>
    <dbReference type="NCBI Taxonomy" id="39325"/>
    <lineage>
        <taxon>Eukaryota</taxon>
        <taxon>Viridiplantae</taxon>
        <taxon>Streptophyta</taxon>
        <taxon>Embryophyta</taxon>
        <taxon>Tracheophyta</taxon>
        <taxon>Spermatophyta</taxon>
        <taxon>Magnoliopsida</taxon>
        <taxon>Ranunculales</taxon>
        <taxon>Circaeasteraceae</taxon>
        <taxon>Kingdonia</taxon>
    </lineage>
</organism>
<sequence>MGSDLENEATHPGIPLVLDVELKRKLLRTPCSYERLLATFGRLQHWILILASGTVRAPSLKFFMLNELVFRDRKMSTVNLISAANNLLIQSQATMVNPCPSTRPPPPSAGEGWYTITVDAAWANPDSLGGFDSSRAADPEEVEAISVIRGMQATLRLGLPESELRNPSISTSYRDSKIPKPNQIVLDAQARVCTGPTQTKPLNEEQAYKVFDTILKSGEVFILLLFLTWVLCQMLDY</sequence>
<evidence type="ECO:0000313" key="1">
    <source>
        <dbReference type="EMBL" id="KAF6157451.1"/>
    </source>
</evidence>
<evidence type="ECO:0000313" key="2">
    <source>
        <dbReference type="Proteomes" id="UP000541444"/>
    </source>
</evidence>
<accession>A0A7J7MRC0</accession>